<organism evidence="1 2">
    <name type="scientific">Neotoma lepida</name>
    <name type="common">Desert woodrat</name>
    <dbReference type="NCBI Taxonomy" id="56216"/>
    <lineage>
        <taxon>Eukaryota</taxon>
        <taxon>Metazoa</taxon>
        <taxon>Chordata</taxon>
        <taxon>Craniata</taxon>
        <taxon>Vertebrata</taxon>
        <taxon>Euteleostomi</taxon>
        <taxon>Mammalia</taxon>
        <taxon>Eutheria</taxon>
        <taxon>Euarchontoglires</taxon>
        <taxon>Glires</taxon>
        <taxon>Rodentia</taxon>
        <taxon>Myomorpha</taxon>
        <taxon>Muroidea</taxon>
        <taxon>Cricetidae</taxon>
        <taxon>Neotominae</taxon>
        <taxon>Neotoma</taxon>
    </lineage>
</organism>
<dbReference type="Proteomes" id="UP000092124">
    <property type="component" value="Unassembled WGS sequence"/>
</dbReference>
<protein>
    <submittedName>
        <fullName evidence="1">Uncharacterized protein</fullName>
    </submittedName>
</protein>
<sequence>MHVTYPPYLTPQQHTSVRCFVSEACLCFSLGPTLEPEEVVEHLMYGILTEKKMIFVPGAIALLTVLERMLPERFLAILKHRINIKFDAVIGYKDK</sequence>
<reference evidence="1 2" key="1">
    <citation type="submission" date="2016-06" db="EMBL/GenBank/DDBJ databases">
        <title>The Draft Genome Sequence and Annotation of the Desert Woodrat Neotoma lepida.</title>
        <authorList>
            <person name="Campbell M."/>
            <person name="Oakeson K.F."/>
            <person name="Yandell M."/>
            <person name="Halpert J.R."/>
            <person name="Dearing D."/>
        </authorList>
    </citation>
    <scope>NUCLEOTIDE SEQUENCE [LARGE SCALE GENOMIC DNA]</scope>
    <source>
        <strain evidence="1">417</strain>
        <tissue evidence="1">Liver</tissue>
    </source>
</reference>
<comment type="caution">
    <text evidence="1">The sequence shown here is derived from an EMBL/GenBank/DDBJ whole genome shotgun (WGS) entry which is preliminary data.</text>
</comment>
<evidence type="ECO:0000313" key="1">
    <source>
        <dbReference type="EMBL" id="OBS57854.1"/>
    </source>
</evidence>
<evidence type="ECO:0000313" key="2">
    <source>
        <dbReference type="Proteomes" id="UP000092124"/>
    </source>
</evidence>
<proteinExistence type="predicted"/>
<name>A0A1A6FW93_NEOLE</name>
<gene>
    <name evidence="1" type="ORF">A6R68_11017</name>
</gene>
<accession>A0A1A6FW93</accession>
<dbReference type="STRING" id="56216.A0A1A6FW93"/>
<dbReference type="OrthoDB" id="10253736at2759"/>
<dbReference type="EMBL" id="LZPO01116995">
    <property type="protein sequence ID" value="OBS57854.1"/>
    <property type="molecule type" value="Genomic_DNA"/>
</dbReference>
<keyword evidence="2" id="KW-1185">Reference proteome</keyword>
<dbReference type="AlphaFoldDB" id="A0A1A6FW93"/>